<accession>A0A9W6QJL8</accession>
<sequence>MLEAVTDVALRHLKLDEFLRAVLDRIQRLFEVDTASVLLHDSAAEVLTVAASVGMDEAGHGVTVPVGAGFTGRVAATRAPVVLDRVDHTTVVSPLLWRRGLHALLGVPMLAGGDLVGVLHIGSVTPRRFTAEDTQLLNLVADRVALTIQADVNSAERAAATALQRSLLPARFPAVDGFSFAARYIPGTSMTVGGDWYDVFTLPGDRLGLVIGDVAGHGLAAAVVMGRLRSALRAYALIYTSPAEVLTNLHAKVSHFEHRSMATAAYGVIDLPTRRLTLSVAGHLPPVLALPGHPATLLTAPADIPIGLGITPKRPRRDTVIDLPPGSVLAFYTDGLIERPGQALDPYLDQLLSTITQTDPNTICTHVTESLLGDTPPRDDVALLVLRLTPDA</sequence>
<dbReference type="Pfam" id="PF07228">
    <property type="entry name" value="SpoIIE"/>
    <property type="match status" value="1"/>
</dbReference>
<name>A0A9W6QJL8_9PSEU</name>
<dbReference type="Gene3D" id="3.30.450.40">
    <property type="match status" value="1"/>
</dbReference>
<dbReference type="InterPro" id="IPR003018">
    <property type="entry name" value="GAF"/>
</dbReference>
<dbReference type="AlphaFoldDB" id="A0A9W6QJL8"/>
<keyword evidence="5" id="KW-1185">Reference proteome</keyword>
<protein>
    <submittedName>
        <fullName evidence="4">Cyclic diguanylate phosphodiesterase</fullName>
    </submittedName>
</protein>
<reference evidence="4" key="1">
    <citation type="submission" date="2023-02" db="EMBL/GenBank/DDBJ databases">
        <title>Actinokineospora globicatena NBRC 15670.</title>
        <authorList>
            <person name="Ichikawa N."/>
            <person name="Sato H."/>
            <person name="Tonouchi N."/>
        </authorList>
    </citation>
    <scope>NUCLEOTIDE SEQUENCE</scope>
    <source>
        <strain evidence="4">NBRC 15670</strain>
    </source>
</reference>
<dbReference type="SUPFAM" id="SSF55781">
    <property type="entry name" value="GAF domain-like"/>
    <property type="match status" value="1"/>
</dbReference>
<gene>
    <name evidence="4" type="ORF">Aglo03_05250</name>
</gene>
<evidence type="ECO:0000313" key="4">
    <source>
        <dbReference type="EMBL" id="GLW89709.1"/>
    </source>
</evidence>
<comment type="caution">
    <text evidence="4">The sequence shown here is derived from an EMBL/GenBank/DDBJ whole genome shotgun (WGS) entry which is preliminary data.</text>
</comment>
<evidence type="ECO:0000313" key="5">
    <source>
        <dbReference type="Proteomes" id="UP001165042"/>
    </source>
</evidence>
<dbReference type="SUPFAM" id="SSF81606">
    <property type="entry name" value="PP2C-like"/>
    <property type="match status" value="1"/>
</dbReference>
<dbReference type="InterPro" id="IPR052016">
    <property type="entry name" value="Bact_Sigma-Reg"/>
</dbReference>
<dbReference type="SMART" id="SM00065">
    <property type="entry name" value="GAF"/>
    <property type="match status" value="1"/>
</dbReference>
<dbReference type="Pfam" id="PF13185">
    <property type="entry name" value="GAF_2"/>
    <property type="match status" value="1"/>
</dbReference>
<dbReference type="PANTHER" id="PTHR43156">
    <property type="entry name" value="STAGE II SPORULATION PROTEIN E-RELATED"/>
    <property type="match status" value="1"/>
</dbReference>
<dbReference type="Proteomes" id="UP001165042">
    <property type="component" value="Unassembled WGS sequence"/>
</dbReference>
<dbReference type="GO" id="GO:0016791">
    <property type="term" value="F:phosphatase activity"/>
    <property type="evidence" value="ECO:0007669"/>
    <property type="project" value="TreeGrafter"/>
</dbReference>
<dbReference type="EMBL" id="BSSD01000001">
    <property type="protein sequence ID" value="GLW89709.1"/>
    <property type="molecule type" value="Genomic_DNA"/>
</dbReference>
<feature type="domain" description="GAF" evidence="2">
    <location>
        <begin position="14"/>
        <end position="158"/>
    </location>
</feature>
<dbReference type="InterPro" id="IPR036457">
    <property type="entry name" value="PPM-type-like_dom_sf"/>
</dbReference>
<dbReference type="InterPro" id="IPR001932">
    <property type="entry name" value="PPM-type_phosphatase-like_dom"/>
</dbReference>
<dbReference type="Gene3D" id="3.60.40.10">
    <property type="entry name" value="PPM-type phosphatase domain"/>
    <property type="match status" value="1"/>
</dbReference>
<proteinExistence type="predicted"/>
<feature type="domain" description="PPM-type phosphatase" evidence="3">
    <location>
        <begin position="175"/>
        <end position="388"/>
    </location>
</feature>
<dbReference type="SMART" id="SM00331">
    <property type="entry name" value="PP2C_SIG"/>
    <property type="match status" value="1"/>
</dbReference>
<evidence type="ECO:0000259" key="3">
    <source>
        <dbReference type="SMART" id="SM00331"/>
    </source>
</evidence>
<evidence type="ECO:0000259" key="2">
    <source>
        <dbReference type="SMART" id="SM00065"/>
    </source>
</evidence>
<dbReference type="InterPro" id="IPR029016">
    <property type="entry name" value="GAF-like_dom_sf"/>
</dbReference>
<organism evidence="4 5">
    <name type="scientific">Actinokineospora globicatena</name>
    <dbReference type="NCBI Taxonomy" id="103729"/>
    <lineage>
        <taxon>Bacteria</taxon>
        <taxon>Bacillati</taxon>
        <taxon>Actinomycetota</taxon>
        <taxon>Actinomycetes</taxon>
        <taxon>Pseudonocardiales</taxon>
        <taxon>Pseudonocardiaceae</taxon>
        <taxon>Actinokineospora</taxon>
    </lineage>
</organism>
<dbReference type="PANTHER" id="PTHR43156:SF2">
    <property type="entry name" value="STAGE II SPORULATION PROTEIN E"/>
    <property type="match status" value="1"/>
</dbReference>
<keyword evidence="1" id="KW-0378">Hydrolase</keyword>
<evidence type="ECO:0000256" key="1">
    <source>
        <dbReference type="ARBA" id="ARBA00022801"/>
    </source>
</evidence>